<sequence length="115" mass="13184">MFARPARRILAPLRSQISASQLIPRSRTAQQLPRARFSSTQASNDSKPQGSLNHKAFYKTFGRPIAKVFLMAIFTYQLAYYFWVRLEHDEMRAEMQGAFFGFILPPLGSAIETNR</sequence>
<dbReference type="Proteomes" id="UP001143856">
    <property type="component" value="Unassembled WGS sequence"/>
</dbReference>
<proteinExistence type="predicted"/>
<organism evidence="1 2">
    <name type="scientific">Xylaria curta</name>
    <dbReference type="NCBI Taxonomy" id="42375"/>
    <lineage>
        <taxon>Eukaryota</taxon>
        <taxon>Fungi</taxon>
        <taxon>Dikarya</taxon>
        <taxon>Ascomycota</taxon>
        <taxon>Pezizomycotina</taxon>
        <taxon>Sordariomycetes</taxon>
        <taxon>Xylariomycetidae</taxon>
        <taxon>Xylariales</taxon>
        <taxon>Xylariaceae</taxon>
        <taxon>Xylaria</taxon>
    </lineage>
</organism>
<evidence type="ECO:0000313" key="1">
    <source>
        <dbReference type="EMBL" id="KAJ2979902.1"/>
    </source>
</evidence>
<dbReference type="EMBL" id="JAPDGR010001752">
    <property type="protein sequence ID" value="KAJ2979902.1"/>
    <property type="molecule type" value="Genomic_DNA"/>
</dbReference>
<keyword evidence="2" id="KW-1185">Reference proteome</keyword>
<accession>A0ACC1NKV1</accession>
<comment type="caution">
    <text evidence="1">The sequence shown here is derived from an EMBL/GenBank/DDBJ whole genome shotgun (WGS) entry which is preliminary data.</text>
</comment>
<reference evidence="1" key="1">
    <citation type="submission" date="2022-10" db="EMBL/GenBank/DDBJ databases">
        <title>Genome Sequence of Xylaria curta.</title>
        <authorList>
            <person name="Buettner E."/>
        </authorList>
    </citation>
    <scope>NUCLEOTIDE SEQUENCE</scope>
    <source>
        <strain evidence="1">Babe10</strain>
    </source>
</reference>
<protein>
    <submittedName>
        <fullName evidence="1">Uncharacterized protein</fullName>
    </submittedName>
</protein>
<gene>
    <name evidence="1" type="ORF">NUW58_g7086</name>
</gene>
<evidence type="ECO:0000313" key="2">
    <source>
        <dbReference type="Proteomes" id="UP001143856"/>
    </source>
</evidence>
<name>A0ACC1NKV1_9PEZI</name>